<evidence type="ECO:0000313" key="7">
    <source>
        <dbReference type="EMBL" id="JAA66209.1"/>
    </source>
</evidence>
<evidence type="ECO:0000256" key="5">
    <source>
        <dbReference type="ARBA" id="ARBA00034321"/>
    </source>
</evidence>
<keyword evidence="2" id="KW-0964">Secreted</keyword>
<organism evidence="7">
    <name type="scientific">Ixodes ricinus</name>
    <name type="common">Common tick</name>
    <name type="synonym">Acarus ricinus</name>
    <dbReference type="NCBI Taxonomy" id="34613"/>
    <lineage>
        <taxon>Eukaryota</taxon>
        <taxon>Metazoa</taxon>
        <taxon>Ecdysozoa</taxon>
        <taxon>Arthropoda</taxon>
        <taxon>Chelicerata</taxon>
        <taxon>Arachnida</taxon>
        <taxon>Acari</taxon>
        <taxon>Parasitiformes</taxon>
        <taxon>Ixodida</taxon>
        <taxon>Ixodoidea</taxon>
        <taxon>Ixodidae</taxon>
        <taxon>Ixodinae</taxon>
        <taxon>Ixodes</taxon>
    </lineage>
</organism>
<evidence type="ECO:0000256" key="4">
    <source>
        <dbReference type="ARBA" id="ARBA00023180"/>
    </source>
</evidence>
<protein>
    <submittedName>
        <fullName evidence="7">Putative ixodes 8-cys protein</fullName>
    </submittedName>
</protein>
<sequence length="104" mass="11624">MARLLCIFLVILLAYQYVDAIDEKDLPDYVGNKKSFLEHLKQLCNKSYQTRIVASADLRHCMITCARGAFNGIFGGSDTVILKDNEPCDWNAQCIGTQGCVYIA</sequence>
<evidence type="ECO:0000256" key="6">
    <source>
        <dbReference type="SAM" id="SignalP"/>
    </source>
</evidence>
<dbReference type="GO" id="GO:0005576">
    <property type="term" value="C:extracellular region"/>
    <property type="evidence" value="ECO:0007669"/>
    <property type="project" value="UniProtKB-SubCell"/>
</dbReference>
<comment type="subcellular location">
    <subcellularLocation>
        <location evidence="1">Secreted</location>
    </subcellularLocation>
</comment>
<dbReference type="InterPro" id="IPR021971">
    <property type="entry name" value="Salp15"/>
</dbReference>
<dbReference type="AlphaFoldDB" id="A0A0K8R6W1"/>
<reference evidence="7" key="1">
    <citation type="submission" date="2012-12" db="EMBL/GenBank/DDBJ databases">
        <title>Identification and characterization of a phenylalanine ammonia-lyase gene family in Isatis indigotica Fort.</title>
        <authorList>
            <person name="Liu Q."/>
            <person name="Chen J."/>
            <person name="Zhou X."/>
            <person name="Di P."/>
            <person name="Xiao Y."/>
            <person name="Xuan H."/>
            <person name="Zhang L."/>
            <person name="Chen W."/>
        </authorList>
    </citation>
    <scope>NUCLEOTIDE SEQUENCE</scope>
    <source>
        <tissue evidence="7">Salivary gland</tissue>
    </source>
</reference>
<dbReference type="Pfam" id="PF12115">
    <property type="entry name" value="Salp15"/>
    <property type="match status" value="1"/>
</dbReference>
<evidence type="ECO:0000256" key="2">
    <source>
        <dbReference type="ARBA" id="ARBA00022525"/>
    </source>
</evidence>
<name>A0A0K8R6W1_IXORI</name>
<keyword evidence="3 6" id="KW-0732">Signal</keyword>
<evidence type="ECO:0000256" key="1">
    <source>
        <dbReference type="ARBA" id="ARBA00004613"/>
    </source>
</evidence>
<proteinExistence type="evidence at transcript level"/>
<feature type="chain" id="PRO_5005516512" evidence="6">
    <location>
        <begin position="21"/>
        <end position="104"/>
    </location>
</feature>
<accession>A0A0K8R6W1</accession>
<keyword evidence="4" id="KW-0325">Glycoprotein</keyword>
<feature type="signal peptide" evidence="6">
    <location>
        <begin position="1"/>
        <end position="20"/>
    </location>
</feature>
<comment type="similarity">
    <text evidence="5">Belongs to the salp15 family.</text>
</comment>
<dbReference type="EMBL" id="GADI01007599">
    <property type="protein sequence ID" value="JAA66209.1"/>
    <property type="molecule type" value="mRNA"/>
</dbReference>
<evidence type="ECO:0000256" key="3">
    <source>
        <dbReference type="ARBA" id="ARBA00022729"/>
    </source>
</evidence>